<evidence type="ECO:0000256" key="1">
    <source>
        <dbReference type="SAM" id="MobiDB-lite"/>
    </source>
</evidence>
<dbReference type="InterPro" id="IPR019847">
    <property type="entry name" value="Gliding_motility_assoc_GldN"/>
</dbReference>
<organism evidence="2 3">
    <name type="scientific">Rufibacter hautae</name>
    <dbReference type="NCBI Taxonomy" id="2595005"/>
    <lineage>
        <taxon>Bacteria</taxon>
        <taxon>Pseudomonadati</taxon>
        <taxon>Bacteroidota</taxon>
        <taxon>Cytophagia</taxon>
        <taxon>Cytophagales</taxon>
        <taxon>Hymenobacteraceae</taxon>
        <taxon>Rufibacter</taxon>
    </lineage>
</organism>
<gene>
    <name evidence="2" type="primary">gldN</name>
    <name evidence="2" type="ORF">FOA19_08315</name>
</gene>
<dbReference type="NCBIfam" id="TIGR03523">
    <property type="entry name" value="GldN"/>
    <property type="match status" value="1"/>
</dbReference>
<dbReference type="OrthoDB" id="1141916at2"/>
<keyword evidence="3" id="KW-1185">Reference proteome</keyword>
<dbReference type="AlphaFoldDB" id="A0A5B6TLM9"/>
<sequence>MAQKRTTKKSTTSAQRAQQNAAAAAAAEKARQEDLARQQEMQKQAEMMQARMDSSLAAPASARPIPPSDVMFKKTVWRAVDLREKQNNPMFSNGKQITKLIMEAVKRGELQAYRSDTLNTPIAAQEMFTNMTPTETSGGLTEAEKAAGFDAPTAAEDDGWGTPAPAKKKTTTPAKGKAGATPAPAVAVTTGNELLPNELYKLEIKEDVIFDKKRSRLYHDIQAITLVMPAKYNSLGFEKPIASFKYSDLARVFRAHPDEALWFNAQNDAQHKNLADAFDLWLFSSYITKVSNVNDARLEEQYGAGKKGLLAAQQAMEELIEFEYSLWSY</sequence>
<accession>A0A5B6TLM9</accession>
<dbReference type="Proteomes" id="UP000324133">
    <property type="component" value="Unassembled WGS sequence"/>
</dbReference>
<protein>
    <submittedName>
        <fullName evidence="2">Gliding motility protein GldN</fullName>
    </submittedName>
</protein>
<name>A0A5B6TLM9_9BACT</name>
<reference evidence="2 3" key="1">
    <citation type="submission" date="2019-07" db="EMBL/GenBank/DDBJ databases">
        <title>Rufibacter sp. nov., isolated from lake sediment.</title>
        <authorList>
            <person name="Qu J.-H."/>
        </authorList>
    </citation>
    <scope>NUCLEOTIDE SEQUENCE [LARGE SCALE GENOMIC DNA]</scope>
    <source>
        <strain evidence="2 3">NBS58-1</strain>
    </source>
</reference>
<feature type="compositionally biased region" description="Low complexity" evidence="1">
    <location>
        <begin position="38"/>
        <end position="63"/>
    </location>
</feature>
<dbReference type="Pfam" id="PF19841">
    <property type="entry name" value="GldN"/>
    <property type="match status" value="1"/>
</dbReference>
<feature type="region of interest" description="Disordered" evidence="1">
    <location>
        <begin position="152"/>
        <end position="182"/>
    </location>
</feature>
<feature type="compositionally biased region" description="Basic and acidic residues" evidence="1">
    <location>
        <begin position="28"/>
        <end position="37"/>
    </location>
</feature>
<evidence type="ECO:0000313" key="2">
    <source>
        <dbReference type="EMBL" id="KAA3440906.1"/>
    </source>
</evidence>
<evidence type="ECO:0000313" key="3">
    <source>
        <dbReference type="Proteomes" id="UP000324133"/>
    </source>
</evidence>
<proteinExistence type="predicted"/>
<comment type="caution">
    <text evidence="2">The sequence shown here is derived from an EMBL/GenBank/DDBJ whole genome shotgun (WGS) entry which is preliminary data.</text>
</comment>
<feature type="compositionally biased region" description="Low complexity" evidence="1">
    <location>
        <begin position="14"/>
        <end position="27"/>
    </location>
</feature>
<feature type="region of interest" description="Disordered" evidence="1">
    <location>
        <begin position="1"/>
        <end position="64"/>
    </location>
</feature>
<dbReference type="EMBL" id="VKKY01000001">
    <property type="protein sequence ID" value="KAA3440906.1"/>
    <property type="molecule type" value="Genomic_DNA"/>
</dbReference>
<feature type="compositionally biased region" description="Low complexity" evidence="1">
    <location>
        <begin position="161"/>
        <end position="182"/>
    </location>
</feature>